<dbReference type="STRING" id="1122180.Lokhon_00983"/>
<dbReference type="HOGENOM" id="CLU_161196_2_0_5"/>
<organism evidence="1 2">
    <name type="scientific">Limimaricola hongkongensis DSM 17492</name>
    <dbReference type="NCBI Taxonomy" id="1122180"/>
    <lineage>
        <taxon>Bacteria</taxon>
        <taxon>Pseudomonadati</taxon>
        <taxon>Pseudomonadota</taxon>
        <taxon>Alphaproteobacteria</taxon>
        <taxon>Rhodobacterales</taxon>
        <taxon>Paracoccaceae</taxon>
        <taxon>Limimaricola</taxon>
    </lineage>
</organism>
<gene>
    <name evidence="1" type="ORF">Lokhon_00983</name>
</gene>
<dbReference type="InterPro" id="IPR036694">
    <property type="entry name" value="Dodecin-like_sf"/>
</dbReference>
<sequence>MSVAKVTEIIAASPDSFDDAVRQGIARASETLKGITSAWVSEQKVAVENGQISEYRVTMRVTFILGD</sequence>
<evidence type="ECO:0008006" key="3">
    <source>
        <dbReference type="Google" id="ProtNLM"/>
    </source>
</evidence>
<dbReference type="InterPro" id="IPR025543">
    <property type="entry name" value="Dodecin-like"/>
</dbReference>
<name>A0A017HCG6_9RHOB</name>
<evidence type="ECO:0000313" key="2">
    <source>
        <dbReference type="Proteomes" id="UP000025047"/>
    </source>
</evidence>
<keyword evidence="2" id="KW-1185">Reference proteome</keyword>
<dbReference type="InterPro" id="IPR009923">
    <property type="entry name" value="Dodecin"/>
</dbReference>
<dbReference type="RefSeq" id="WP_017928132.1">
    <property type="nucleotide sequence ID" value="NZ_KB822997.1"/>
</dbReference>
<dbReference type="SUPFAM" id="SSF89807">
    <property type="entry name" value="Dodecin-like"/>
    <property type="match status" value="1"/>
</dbReference>
<proteinExistence type="predicted"/>
<evidence type="ECO:0000313" key="1">
    <source>
        <dbReference type="EMBL" id="EYD72192.1"/>
    </source>
</evidence>
<dbReference type="AlphaFoldDB" id="A0A017HCG6"/>
<dbReference type="eggNOG" id="COG3360">
    <property type="taxonomic scope" value="Bacteria"/>
</dbReference>
<comment type="caution">
    <text evidence="1">The sequence shown here is derived from an EMBL/GenBank/DDBJ whole genome shotgun (WGS) entry which is preliminary data.</text>
</comment>
<dbReference type="PANTHER" id="PTHR39324">
    <property type="entry name" value="CALCIUM DODECIN"/>
    <property type="match status" value="1"/>
</dbReference>
<dbReference type="PATRIC" id="fig|1122180.6.peg.977"/>
<reference evidence="1 2" key="1">
    <citation type="submission" date="2013-03" db="EMBL/GenBank/DDBJ databases">
        <authorList>
            <person name="Fiebig A."/>
            <person name="Goeker M."/>
            <person name="Klenk H.-P.P."/>
        </authorList>
    </citation>
    <scope>NUCLEOTIDE SEQUENCE [LARGE SCALE GENOMIC DNA]</scope>
    <source>
        <strain evidence="1 2">DSM 17492</strain>
    </source>
</reference>
<dbReference type="OrthoDB" id="9805449at2"/>
<dbReference type="Gene3D" id="3.30.1660.10">
    <property type="entry name" value="Flavin-binding protein dodecin"/>
    <property type="match status" value="1"/>
</dbReference>
<dbReference type="EMBL" id="APGJ01000004">
    <property type="protein sequence ID" value="EYD72192.1"/>
    <property type="molecule type" value="Genomic_DNA"/>
</dbReference>
<accession>A0A017HCG6</accession>
<protein>
    <recommendedName>
        <fullName evidence="3">Dodecin</fullName>
    </recommendedName>
</protein>
<dbReference type="Pfam" id="PF07311">
    <property type="entry name" value="Dodecin"/>
    <property type="match status" value="1"/>
</dbReference>
<dbReference type="Proteomes" id="UP000025047">
    <property type="component" value="Unassembled WGS sequence"/>
</dbReference>
<dbReference type="PANTHER" id="PTHR39324:SF1">
    <property type="entry name" value="CALCIUM DODECIN"/>
    <property type="match status" value="1"/>
</dbReference>